<dbReference type="EnsemblMetazoa" id="PHUM101420-RA">
    <property type="protein sequence ID" value="PHUM101420-PA"/>
    <property type="gene ID" value="PHUM101420"/>
</dbReference>
<dbReference type="InParanoid" id="E0VCY0"/>
<protein>
    <submittedName>
        <fullName evidence="2 3">Glycosyltransferase, putative</fullName>
    </submittedName>
</protein>
<gene>
    <name evidence="3" type="primary">8238094</name>
    <name evidence="2" type="ORF">Phum_PHUM101420</name>
</gene>
<keyword evidence="2" id="KW-0808">Transferase</keyword>
<dbReference type="PANTHER" id="PTHR22916:SF3">
    <property type="entry name" value="UDP-GLCNAC:BETAGAL BETA-1,3-N-ACETYLGLUCOSAMINYLTRANSFERASE-LIKE PROTEIN 1"/>
    <property type="match status" value="1"/>
</dbReference>
<dbReference type="EMBL" id="DS235068">
    <property type="protein sequence ID" value="EEB11236.1"/>
    <property type="molecule type" value="Genomic_DNA"/>
</dbReference>
<evidence type="ECO:0000313" key="4">
    <source>
        <dbReference type="Proteomes" id="UP000009046"/>
    </source>
</evidence>
<dbReference type="Gene3D" id="3.90.550.10">
    <property type="entry name" value="Spore Coat Polysaccharide Biosynthesis Protein SpsA, Chain A"/>
    <property type="match status" value="1"/>
</dbReference>
<dbReference type="InterPro" id="IPR001173">
    <property type="entry name" value="Glyco_trans_2-like"/>
</dbReference>
<accession>E0VCY0</accession>
<dbReference type="RefSeq" id="XP_002423974.1">
    <property type="nucleotide sequence ID" value="XM_002423929.1"/>
</dbReference>
<evidence type="ECO:0000259" key="1">
    <source>
        <dbReference type="Pfam" id="PF00535"/>
    </source>
</evidence>
<dbReference type="GO" id="GO:0016758">
    <property type="term" value="F:hexosyltransferase activity"/>
    <property type="evidence" value="ECO:0007669"/>
    <property type="project" value="UniProtKB-ARBA"/>
</dbReference>
<name>E0VCY0_PEDHC</name>
<dbReference type="VEuPathDB" id="VectorBase:PHUM101420"/>
<keyword evidence="4" id="KW-1185">Reference proteome</keyword>
<reference evidence="3" key="3">
    <citation type="submission" date="2021-02" db="UniProtKB">
        <authorList>
            <consortium name="EnsemblMetazoa"/>
        </authorList>
    </citation>
    <scope>IDENTIFICATION</scope>
    <source>
        <strain evidence="3">USDA</strain>
    </source>
</reference>
<reference evidence="2" key="2">
    <citation type="submission" date="2007-04" db="EMBL/GenBank/DDBJ databases">
        <title>The genome of the human body louse.</title>
        <authorList>
            <consortium name="The Human Body Louse Genome Consortium"/>
            <person name="Kirkness E."/>
            <person name="Walenz B."/>
            <person name="Hass B."/>
            <person name="Bruggner R."/>
            <person name="Strausberg R."/>
        </authorList>
    </citation>
    <scope>NUCLEOTIDE SEQUENCE</scope>
    <source>
        <strain evidence="2">USDA</strain>
    </source>
</reference>
<dbReference type="EMBL" id="AAZO01001213">
    <property type="status" value="NOT_ANNOTATED_CDS"/>
    <property type="molecule type" value="Genomic_DNA"/>
</dbReference>
<proteinExistence type="predicted"/>
<dbReference type="GeneID" id="8238094"/>
<sequence>MTNVPEVSIIIPIHNGEQWINECFESILTQDILKTNGIEISVFNDASTDRTSELLLYWEKKISNINNLSLLVQHGNYDYPKGVGFAKNQAIAQCNGKYLCFQDIDDVMHPQRISLQLLEAKKYSNAIVGCQIKRIPENSTPRFSTWVNHLPQNLLSTQIYTSHGPTVLMPTWFFSKNLFKKVGLFSEKGKGTPEDLLFFYAHLDLGGTVRRVDKVLLYYRYHSNCTTFSVSEHFSIHFLHAQCIMQETIWKIRLEHLENQVLSKWINFTIWNAGKQGRKFYRSLSPSNRKKVTQFCDVDSKKTGKYYETHVNSNLLENRKIPIVHFSKVEPPIITCVKLDLTNGEFESNLKSLNMIEGKDFFIFS</sequence>
<evidence type="ECO:0000313" key="3">
    <source>
        <dbReference type="EnsemblMetazoa" id="PHUM101420-PA"/>
    </source>
</evidence>
<dbReference type="InterPro" id="IPR029044">
    <property type="entry name" value="Nucleotide-diphossugar_trans"/>
</dbReference>
<dbReference type="CDD" id="cd06913">
    <property type="entry name" value="beta3GnTL1_like"/>
    <property type="match status" value="1"/>
</dbReference>
<dbReference type="HOGENOM" id="CLU_031597_0_0_1"/>
<dbReference type="PANTHER" id="PTHR22916">
    <property type="entry name" value="GLYCOSYLTRANSFERASE"/>
    <property type="match status" value="1"/>
</dbReference>
<dbReference type="Pfam" id="PF00535">
    <property type="entry name" value="Glycos_transf_2"/>
    <property type="match status" value="1"/>
</dbReference>
<dbReference type="CTD" id="8238094"/>
<dbReference type="SUPFAM" id="SSF53448">
    <property type="entry name" value="Nucleotide-diphospho-sugar transferases"/>
    <property type="match status" value="1"/>
</dbReference>
<dbReference type="STRING" id="121224.E0VCY0"/>
<feature type="domain" description="Glycosyltransferase 2-like" evidence="1">
    <location>
        <begin position="8"/>
        <end position="182"/>
    </location>
</feature>
<dbReference type="Proteomes" id="UP000009046">
    <property type="component" value="Unassembled WGS sequence"/>
</dbReference>
<dbReference type="OrthoDB" id="206708at2759"/>
<evidence type="ECO:0000313" key="2">
    <source>
        <dbReference type="EMBL" id="EEB11236.1"/>
    </source>
</evidence>
<dbReference type="AlphaFoldDB" id="E0VCY0"/>
<organism>
    <name type="scientific">Pediculus humanus subsp. corporis</name>
    <name type="common">Body louse</name>
    <dbReference type="NCBI Taxonomy" id="121224"/>
    <lineage>
        <taxon>Eukaryota</taxon>
        <taxon>Metazoa</taxon>
        <taxon>Ecdysozoa</taxon>
        <taxon>Arthropoda</taxon>
        <taxon>Hexapoda</taxon>
        <taxon>Insecta</taxon>
        <taxon>Pterygota</taxon>
        <taxon>Neoptera</taxon>
        <taxon>Paraneoptera</taxon>
        <taxon>Psocodea</taxon>
        <taxon>Troctomorpha</taxon>
        <taxon>Phthiraptera</taxon>
        <taxon>Anoplura</taxon>
        <taxon>Pediculidae</taxon>
        <taxon>Pediculus</taxon>
    </lineage>
</organism>
<dbReference type="OMA" id="GWPEDYD"/>
<dbReference type="KEGG" id="phu:Phum_PHUM101420"/>
<reference evidence="2" key="1">
    <citation type="submission" date="2007-04" db="EMBL/GenBank/DDBJ databases">
        <title>Annotation of Pediculus humanus corporis strain USDA.</title>
        <authorList>
            <person name="Kirkness E."/>
            <person name="Hannick L."/>
            <person name="Hass B."/>
            <person name="Bruggner R."/>
            <person name="Lawson D."/>
            <person name="Bidwell S."/>
            <person name="Joardar V."/>
            <person name="Caler E."/>
            <person name="Walenz B."/>
            <person name="Inman J."/>
            <person name="Schobel S."/>
            <person name="Galinsky K."/>
            <person name="Amedeo P."/>
            <person name="Strausberg R."/>
        </authorList>
    </citation>
    <scope>NUCLEOTIDE SEQUENCE</scope>
    <source>
        <strain evidence="2">USDA</strain>
    </source>
</reference>
<dbReference type="eggNOG" id="KOG2977">
    <property type="taxonomic scope" value="Eukaryota"/>
</dbReference>